<evidence type="ECO:0000256" key="11">
    <source>
        <dbReference type="ARBA" id="ARBA00048336"/>
    </source>
</evidence>
<dbReference type="GO" id="GO:0004722">
    <property type="term" value="F:protein serine/threonine phosphatase activity"/>
    <property type="evidence" value="ECO:0007669"/>
    <property type="project" value="UniProtKB-EC"/>
</dbReference>
<keyword evidence="8" id="KW-0904">Protein phosphatase</keyword>
<name>A0A4Y7K5E9_PAPSO</name>
<organism evidence="14 15">
    <name type="scientific">Papaver somniferum</name>
    <name type="common">Opium poppy</name>
    <dbReference type="NCBI Taxonomy" id="3469"/>
    <lineage>
        <taxon>Eukaryota</taxon>
        <taxon>Viridiplantae</taxon>
        <taxon>Streptophyta</taxon>
        <taxon>Embryophyta</taxon>
        <taxon>Tracheophyta</taxon>
        <taxon>Spermatophyta</taxon>
        <taxon>Magnoliopsida</taxon>
        <taxon>Ranunculales</taxon>
        <taxon>Papaveraceae</taxon>
        <taxon>Papaveroideae</taxon>
        <taxon>Papaver</taxon>
    </lineage>
</organism>
<comment type="cofactor">
    <cofactor evidence="2">
        <name>Mg(2+)</name>
        <dbReference type="ChEBI" id="CHEBI:18420"/>
    </cofactor>
</comment>
<keyword evidence="6" id="KW-0378">Hydrolase</keyword>
<dbReference type="Pfam" id="PF00481">
    <property type="entry name" value="PP2C"/>
    <property type="match status" value="1"/>
</dbReference>
<gene>
    <name evidence="14" type="ORF">C5167_031928</name>
</gene>
<dbReference type="AlphaFoldDB" id="A0A4Y7K5E9"/>
<comment type="cofactor">
    <cofactor evidence="1">
        <name>Mn(2+)</name>
        <dbReference type="ChEBI" id="CHEBI:29035"/>
    </cofactor>
</comment>
<comment type="catalytic activity">
    <reaction evidence="10">
        <text>O-phospho-L-seryl-[protein] + H2O = L-seryl-[protein] + phosphate</text>
        <dbReference type="Rhea" id="RHEA:20629"/>
        <dbReference type="Rhea" id="RHEA-COMP:9863"/>
        <dbReference type="Rhea" id="RHEA-COMP:11604"/>
        <dbReference type="ChEBI" id="CHEBI:15377"/>
        <dbReference type="ChEBI" id="CHEBI:29999"/>
        <dbReference type="ChEBI" id="CHEBI:43474"/>
        <dbReference type="ChEBI" id="CHEBI:83421"/>
        <dbReference type="EC" id="3.1.3.16"/>
    </reaction>
</comment>
<evidence type="ECO:0000256" key="8">
    <source>
        <dbReference type="ARBA" id="ARBA00022912"/>
    </source>
</evidence>
<dbReference type="EMBL" id="CM010721">
    <property type="protein sequence ID" value="RZC68583.1"/>
    <property type="molecule type" value="Genomic_DNA"/>
</dbReference>
<evidence type="ECO:0000256" key="9">
    <source>
        <dbReference type="ARBA" id="ARBA00023211"/>
    </source>
</evidence>
<feature type="domain" description="PPM-type phosphatase" evidence="13">
    <location>
        <begin position="65"/>
        <end position="309"/>
    </location>
</feature>
<dbReference type="PANTHER" id="PTHR47992">
    <property type="entry name" value="PROTEIN PHOSPHATASE"/>
    <property type="match status" value="1"/>
</dbReference>
<keyword evidence="7" id="KW-0460">Magnesium</keyword>
<dbReference type="GO" id="GO:0046872">
    <property type="term" value="F:metal ion binding"/>
    <property type="evidence" value="ECO:0007669"/>
    <property type="project" value="UniProtKB-KW"/>
</dbReference>
<dbReference type="Proteomes" id="UP000316621">
    <property type="component" value="Chromosome 7"/>
</dbReference>
<dbReference type="FunFam" id="3.60.40.10:FF:000010">
    <property type="entry name" value="Probable protein phosphatase 2C 39"/>
    <property type="match status" value="1"/>
</dbReference>
<comment type="catalytic activity">
    <reaction evidence="11">
        <text>O-phospho-L-threonyl-[protein] + H2O = L-threonyl-[protein] + phosphate</text>
        <dbReference type="Rhea" id="RHEA:47004"/>
        <dbReference type="Rhea" id="RHEA-COMP:11060"/>
        <dbReference type="Rhea" id="RHEA-COMP:11605"/>
        <dbReference type="ChEBI" id="CHEBI:15377"/>
        <dbReference type="ChEBI" id="CHEBI:30013"/>
        <dbReference type="ChEBI" id="CHEBI:43474"/>
        <dbReference type="ChEBI" id="CHEBI:61977"/>
        <dbReference type="EC" id="3.1.3.16"/>
    </reaction>
</comment>
<dbReference type="InterPro" id="IPR036457">
    <property type="entry name" value="PPM-type-like_dom_sf"/>
</dbReference>
<dbReference type="InterPro" id="IPR015655">
    <property type="entry name" value="PP2C"/>
</dbReference>
<evidence type="ECO:0000313" key="15">
    <source>
        <dbReference type="Proteomes" id="UP000316621"/>
    </source>
</evidence>
<evidence type="ECO:0000256" key="6">
    <source>
        <dbReference type="ARBA" id="ARBA00022801"/>
    </source>
</evidence>
<evidence type="ECO:0000256" key="7">
    <source>
        <dbReference type="ARBA" id="ARBA00022842"/>
    </source>
</evidence>
<evidence type="ECO:0000256" key="4">
    <source>
        <dbReference type="ARBA" id="ARBA00013081"/>
    </source>
</evidence>
<comment type="similarity">
    <text evidence="3">Belongs to the PP2C family.</text>
</comment>
<evidence type="ECO:0000256" key="5">
    <source>
        <dbReference type="ARBA" id="ARBA00022723"/>
    </source>
</evidence>
<keyword evidence="5" id="KW-0479">Metal-binding</keyword>
<dbReference type="Gene3D" id="3.60.40.10">
    <property type="entry name" value="PPM-type phosphatase domain"/>
    <property type="match status" value="1"/>
</dbReference>
<keyword evidence="15" id="KW-1185">Reference proteome</keyword>
<evidence type="ECO:0000313" key="14">
    <source>
        <dbReference type="EMBL" id="RZC68583.1"/>
    </source>
</evidence>
<dbReference type="STRING" id="3469.A0A4Y7K5E9"/>
<evidence type="ECO:0000256" key="12">
    <source>
        <dbReference type="SAM" id="MobiDB-lite"/>
    </source>
</evidence>
<dbReference type="OMA" id="MSNDEVW"/>
<protein>
    <recommendedName>
        <fullName evidence="4">protein-serine/threonine phosphatase</fullName>
        <ecNumber evidence="4">3.1.3.16</ecNumber>
    </recommendedName>
</protein>
<keyword evidence="9" id="KW-0464">Manganese</keyword>
<feature type="compositionally biased region" description="Basic residues" evidence="12">
    <location>
        <begin position="1"/>
        <end position="15"/>
    </location>
</feature>
<evidence type="ECO:0000256" key="10">
    <source>
        <dbReference type="ARBA" id="ARBA00047761"/>
    </source>
</evidence>
<dbReference type="PROSITE" id="PS51746">
    <property type="entry name" value="PPM_2"/>
    <property type="match status" value="1"/>
</dbReference>
<reference evidence="14 15" key="1">
    <citation type="journal article" date="2018" name="Science">
        <title>The opium poppy genome and morphinan production.</title>
        <authorList>
            <person name="Guo L."/>
            <person name="Winzer T."/>
            <person name="Yang X."/>
            <person name="Li Y."/>
            <person name="Ning Z."/>
            <person name="He Z."/>
            <person name="Teodor R."/>
            <person name="Lu Y."/>
            <person name="Bowser T.A."/>
            <person name="Graham I.A."/>
            <person name="Ye K."/>
        </authorList>
    </citation>
    <scope>NUCLEOTIDE SEQUENCE [LARGE SCALE GENOMIC DNA]</scope>
    <source>
        <strain evidence="15">cv. HN1</strain>
        <tissue evidence="14">Leaves</tissue>
    </source>
</reference>
<dbReference type="SUPFAM" id="SSF81606">
    <property type="entry name" value="PP2C-like"/>
    <property type="match status" value="1"/>
</dbReference>
<evidence type="ECO:0000256" key="2">
    <source>
        <dbReference type="ARBA" id="ARBA00001946"/>
    </source>
</evidence>
<proteinExistence type="inferred from homology"/>
<evidence type="ECO:0000259" key="13">
    <source>
        <dbReference type="PROSITE" id="PS51746"/>
    </source>
</evidence>
<evidence type="ECO:0000256" key="3">
    <source>
        <dbReference type="ARBA" id="ARBA00006702"/>
    </source>
</evidence>
<dbReference type="Gramene" id="RZC68583">
    <property type="protein sequence ID" value="RZC68583"/>
    <property type="gene ID" value="C5167_031928"/>
</dbReference>
<sequence length="309" mass="34393">MMKVEVHKRKHHPKDKFKAEMKKKKAILEDELSTKFEEDGFAPELSTEEKGEEKKSLSGMSKYVTHGYHLVQGKQGHAMEDYIVAKTRQVDDSELGLYAIFDGHSGRDVAKYLQKHLFENILSEPDFWTDTKAAVKRAYENTDDEILNEVVGARGGSTAVTALLIDMKKLVVANVGDSRAVICNGGVAKQITVDHEPLKEKDEIESRGGRVIKRPGNVPRVDGQLAMARAFGDGRLKEHITSEPDTFVEEIDEDTEFVILASDGLWKVMSNQEAVDCIKDIDDAKEAAESLVEEALDRGSKDDISCIVT</sequence>
<dbReference type="SMART" id="SM00332">
    <property type="entry name" value="PP2Cc"/>
    <property type="match status" value="1"/>
</dbReference>
<dbReference type="InterPro" id="IPR001932">
    <property type="entry name" value="PPM-type_phosphatase-like_dom"/>
</dbReference>
<dbReference type="CDD" id="cd00143">
    <property type="entry name" value="PP2Cc"/>
    <property type="match status" value="1"/>
</dbReference>
<accession>A0A4Y7K5E9</accession>
<feature type="region of interest" description="Disordered" evidence="12">
    <location>
        <begin position="1"/>
        <end position="20"/>
    </location>
</feature>
<dbReference type="EC" id="3.1.3.16" evidence="4"/>
<evidence type="ECO:0000256" key="1">
    <source>
        <dbReference type="ARBA" id="ARBA00001936"/>
    </source>
</evidence>